<feature type="region of interest" description="Disordered" evidence="4">
    <location>
        <begin position="1375"/>
        <end position="1447"/>
    </location>
</feature>
<reference evidence="7 8" key="1">
    <citation type="journal article" date="2013" name="BMC Genomics">
        <title>Genomics-driven discovery of the pneumocandin biosynthetic gene cluster in the fungus Glarea lozoyensis.</title>
        <authorList>
            <person name="Chen L."/>
            <person name="Yue Q."/>
            <person name="Zhang X."/>
            <person name="Xiang M."/>
            <person name="Wang C."/>
            <person name="Li S."/>
            <person name="Che Y."/>
            <person name="Ortiz-Lopez F.J."/>
            <person name="Bills G.F."/>
            <person name="Liu X."/>
            <person name="An Z."/>
        </authorList>
    </citation>
    <scope>NUCLEOTIDE SEQUENCE [LARGE SCALE GENOMIC DNA]</scope>
    <source>
        <strain evidence="8">ATCC 20868 / MF5171</strain>
    </source>
</reference>
<evidence type="ECO:0000256" key="2">
    <source>
        <dbReference type="ARBA" id="ARBA00022490"/>
    </source>
</evidence>
<gene>
    <name evidence="7" type="ORF">GLAREA_05021</name>
</gene>
<dbReference type="GO" id="GO:0005815">
    <property type="term" value="C:microtubule organizing center"/>
    <property type="evidence" value="ECO:0007669"/>
    <property type="project" value="InterPro"/>
</dbReference>
<feature type="coiled-coil region" evidence="3">
    <location>
        <begin position="636"/>
        <end position="663"/>
    </location>
</feature>
<dbReference type="eggNOG" id="ENOG502QU0H">
    <property type="taxonomic scope" value="Eukaryota"/>
</dbReference>
<feature type="compositionally biased region" description="Basic and acidic residues" evidence="4">
    <location>
        <begin position="16"/>
        <end position="29"/>
    </location>
</feature>
<name>S3DEZ8_GLAL2</name>
<dbReference type="GO" id="GO:0016460">
    <property type="term" value="C:myosin II complex"/>
    <property type="evidence" value="ECO:0007669"/>
    <property type="project" value="TreeGrafter"/>
</dbReference>
<dbReference type="OrthoDB" id="10255000at2759"/>
<feature type="coiled-coil region" evidence="3">
    <location>
        <begin position="1021"/>
        <end position="1165"/>
    </location>
</feature>
<feature type="coiled-coil region" evidence="3">
    <location>
        <begin position="709"/>
        <end position="764"/>
    </location>
</feature>
<feature type="compositionally biased region" description="Low complexity" evidence="4">
    <location>
        <begin position="1423"/>
        <end position="1438"/>
    </location>
</feature>
<dbReference type="Pfam" id="PF07989">
    <property type="entry name" value="Cnn_1N"/>
    <property type="match status" value="1"/>
</dbReference>
<dbReference type="InterPro" id="IPR024545">
    <property type="entry name" value="Mto1-like_Mto2p-bd"/>
</dbReference>
<dbReference type="EMBL" id="KE145353">
    <property type="protein sequence ID" value="EPE35684.1"/>
    <property type="molecule type" value="Genomic_DNA"/>
</dbReference>
<evidence type="ECO:0000256" key="4">
    <source>
        <dbReference type="SAM" id="MobiDB-lite"/>
    </source>
</evidence>
<feature type="domain" description="Mto1-like Mto2p-binding" evidence="6">
    <location>
        <begin position="1450"/>
        <end position="1500"/>
    </location>
</feature>
<feature type="compositionally biased region" description="Low complexity" evidence="4">
    <location>
        <begin position="185"/>
        <end position="222"/>
    </location>
</feature>
<evidence type="ECO:0000313" key="8">
    <source>
        <dbReference type="Proteomes" id="UP000016922"/>
    </source>
</evidence>
<feature type="compositionally biased region" description="Basic and acidic residues" evidence="4">
    <location>
        <begin position="94"/>
        <end position="110"/>
    </location>
</feature>
<feature type="compositionally biased region" description="Polar residues" evidence="4">
    <location>
        <begin position="550"/>
        <end position="559"/>
    </location>
</feature>
<dbReference type="Gene3D" id="1.10.287.1490">
    <property type="match status" value="1"/>
</dbReference>
<dbReference type="GeneID" id="19464076"/>
<comment type="subcellular location">
    <subcellularLocation>
        <location evidence="1">Cytoplasm</location>
    </subcellularLocation>
</comment>
<evidence type="ECO:0000313" key="7">
    <source>
        <dbReference type="EMBL" id="EPE35684.1"/>
    </source>
</evidence>
<evidence type="ECO:0000256" key="1">
    <source>
        <dbReference type="ARBA" id="ARBA00004496"/>
    </source>
</evidence>
<dbReference type="RefSeq" id="XP_008076502.1">
    <property type="nucleotide sequence ID" value="XM_008078311.1"/>
</dbReference>
<dbReference type="STRING" id="1116229.S3DEZ8"/>
<feature type="domain" description="Centrosomin N-terminal motif 1" evidence="5">
    <location>
        <begin position="469"/>
        <end position="541"/>
    </location>
</feature>
<feature type="region of interest" description="Disordered" evidence="4">
    <location>
        <begin position="138"/>
        <end position="261"/>
    </location>
</feature>
<feature type="compositionally biased region" description="Basic and acidic residues" evidence="4">
    <location>
        <begin position="231"/>
        <end position="242"/>
    </location>
</feature>
<feature type="coiled-coil region" evidence="3">
    <location>
        <begin position="1208"/>
        <end position="1235"/>
    </location>
</feature>
<evidence type="ECO:0000259" key="6">
    <source>
        <dbReference type="Pfam" id="PF12808"/>
    </source>
</evidence>
<feature type="region of interest" description="Disordered" evidence="4">
    <location>
        <begin position="685"/>
        <end position="705"/>
    </location>
</feature>
<evidence type="ECO:0000256" key="3">
    <source>
        <dbReference type="SAM" id="Coils"/>
    </source>
</evidence>
<dbReference type="GO" id="GO:0051015">
    <property type="term" value="F:actin filament binding"/>
    <property type="evidence" value="ECO:0007669"/>
    <property type="project" value="TreeGrafter"/>
</dbReference>
<sequence>MAEEDEGHSTMSMVEPGERPQTARKDSRKVPGGFGIDDVDDLSPTKQTFDESGVENTSFSAQDEGHRKPSLDPASLPSLPAPTDSSLYYNQSEDGDKFEESLDETAMERHLNDVESSFMPVHSPISVVEHKGADDTFLFDGAQESRPVSELPVAKTRTSEDLRETPPGSPPSSPSNYKTPFAGDSTSSANEESSNTTSAMESMSSSPTAAAAARTVSRALSTGSVGTATDGHPKSAEEAHSDYEEDFYPTPRKPSNNSLLGTADIPLRHRLSNGSMNLDAGSTPGGALLNRKQSSSRPKFLRSRHASQHSSVSSFITNPDSQDGSEITLGADYALQSGGAVPTSGFSRTNSMGLSRTISLGSIASGIEDTSGSIESISRGVDGTLAVLTEEEQNRERRTVEDISPPETPRAAIRSIAAPTDTIIARHVRNVQVPESLAKEYRNKSGVPSPNKRSGFTSSSLGRTGKNLTLKEQSSTIERLSKENFDLKLKVMFLSDRLDKLSEEGVREMISENVELKTGLAVMQRDNKALKRKVKELEKRLQDDEERPSTARSGTSTGDPSPKWFDQEGAQEREEELLYLRERVEEYVTEIEKLRNDSISRENEKRHLAEVVRSMGERRGQNMDAREEMDVWKDMLEQEMVHREQADEENKTLREEIFRLKTETIPAPGLAGLNHTTNIYNITKKRQISPSRPRSVLSEERADDRTGAFSAASTVVEDLRQNCEQLRHENAELRREVGAQTAMLTSRNREKERLHQEIEDLKMLRRGGAGSVAGDSILDRSASRAHVRSASRSSAVTRVTTMTDAEREDYENKTAELRDRINSLKIHNQDLQRELESCMEDFETAVEQKKQAEALASEMQEALETAEADLLTMQTDRDEALQGQEEAEIMFESLRKEAQEELDGFAAEAEEAQTEIERLQAELADTTENFNSLQNEMREMSEGVVRLEDEHENQTRRIQDLEHDLEEANRELEQMEKNLVDVNGKNHRLTVQQESSQGEIAFLREEQDGDKIKIGHLEAANRAFDQGLREERERVRELEERLAAERHQREVVAGKEKQEVQQYINELNRETSTAKDEIRRLKKTLNSREVEAAEWKLRLQELENNLREALGDLNGTRSSLLTGISKLQRDLEKNMQDLDRTKASLSEKERQIRRSQDLLETAALESRKLADMNDKEKAAHRNTMHQFETYQKTTQHTSRTLSQQESRILELETSRQADKRKISTLENNFKDQMNERNKLLLAIWNRLSALCGSDWSHNNSLINGRALPSLEAVSTMLPGFAKNLLSAVKTIEGLIGDFKTRIRNIEKDLWKEYQSLESNLDVRTKRLDRLETLSRSAVPGTHNDGRAELTKLRDVNKTLKAELASLRAAYEVRSTAFDNQSPSPSVPTGPRAKISDRSRTSTLTRAQSASVTETLNHHKSRSESTSLSVTPSKSSSGSGANDDTYTPDLRWQIRLQELEYKLKAEREARKTDRSSARQRLQEASRENAELVAEVERNKVRAQMGR</sequence>
<keyword evidence="3" id="KW-0175">Coiled coil</keyword>
<evidence type="ECO:0000259" key="5">
    <source>
        <dbReference type="Pfam" id="PF07989"/>
    </source>
</evidence>
<dbReference type="HOGENOM" id="CLU_000791_0_0_1"/>
<dbReference type="PANTHER" id="PTHR45615">
    <property type="entry name" value="MYOSIN HEAVY CHAIN, NON-MUSCLE"/>
    <property type="match status" value="1"/>
</dbReference>
<dbReference type="GO" id="GO:0000146">
    <property type="term" value="F:microfilament motor activity"/>
    <property type="evidence" value="ECO:0007669"/>
    <property type="project" value="TreeGrafter"/>
</dbReference>
<dbReference type="Pfam" id="PF12808">
    <property type="entry name" value="Mto2_bdg"/>
    <property type="match status" value="1"/>
</dbReference>
<feature type="coiled-coil region" evidence="3">
    <location>
        <begin position="807"/>
        <end position="992"/>
    </location>
</feature>
<dbReference type="InterPro" id="IPR012943">
    <property type="entry name" value="Cnn_1N"/>
</dbReference>
<organism evidence="7 8">
    <name type="scientific">Glarea lozoyensis (strain ATCC 20868 / MF5171)</name>
    <dbReference type="NCBI Taxonomy" id="1116229"/>
    <lineage>
        <taxon>Eukaryota</taxon>
        <taxon>Fungi</taxon>
        <taxon>Dikarya</taxon>
        <taxon>Ascomycota</taxon>
        <taxon>Pezizomycotina</taxon>
        <taxon>Leotiomycetes</taxon>
        <taxon>Helotiales</taxon>
        <taxon>Helotiaceae</taxon>
        <taxon>Glarea</taxon>
    </lineage>
</organism>
<dbReference type="KEGG" id="glz:GLAREA_05021"/>
<feature type="region of interest" description="Disordered" evidence="4">
    <location>
        <begin position="273"/>
        <end position="323"/>
    </location>
</feature>
<feature type="compositionally biased region" description="Polar residues" evidence="4">
    <location>
        <begin position="446"/>
        <end position="466"/>
    </location>
</feature>
<dbReference type="SUPFAM" id="SSF90257">
    <property type="entry name" value="Myosin rod fragments"/>
    <property type="match status" value="1"/>
</dbReference>
<feature type="region of interest" description="Disordered" evidence="4">
    <location>
        <begin position="442"/>
        <end position="466"/>
    </location>
</feature>
<feature type="coiled-coil region" evidence="3">
    <location>
        <begin position="1313"/>
        <end position="1369"/>
    </location>
</feature>
<dbReference type="PANTHER" id="PTHR45615:SF40">
    <property type="entry name" value="MYOSIN HEAVY CHAIN, NON-MUSCLE"/>
    <property type="match status" value="1"/>
</dbReference>
<feature type="region of interest" description="Disordered" evidence="4">
    <location>
        <begin position="1464"/>
        <end position="1505"/>
    </location>
</feature>
<protein>
    <recommendedName>
        <fullName evidence="9">Anucleate primary sterigmata protein B</fullName>
    </recommendedName>
</protein>
<dbReference type="OMA" id="GNILFWP"/>
<evidence type="ECO:0008006" key="9">
    <source>
        <dbReference type="Google" id="ProtNLM"/>
    </source>
</evidence>
<dbReference type="GO" id="GO:0032982">
    <property type="term" value="C:myosin filament"/>
    <property type="evidence" value="ECO:0007669"/>
    <property type="project" value="TreeGrafter"/>
</dbReference>
<dbReference type="GO" id="GO:0005737">
    <property type="term" value="C:cytoplasm"/>
    <property type="evidence" value="ECO:0007669"/>
    <property type="project" value="UniProtKB-SubCell"/>
</dbReference>
<dbReference type="Proteomes" id="UP000016922">
    <property type="component" value="Unassembled WGS sequence"/>
</dbReference>
<feature type="region of interest" description="Disordered" evidence="4">
    <location>
        <begin position="1"/>
        <end position="110"/>
    </location>
</feature>
<feature type="compositionally biased region" description="Polar residues" evidence="4">
    <location>
        <begin position="1400"/>
        <end position="1414"/>
    </location>
</feature>
<accession>S3DEZ8</accession>
<feature type="region of interest" description="Disordered" evidence="4">
    <location>
        <begin position="538"/>
        <end position="569"/>
    </location>
</feature>
<feature type="compositionally biased region" description="Basic and acidic residues" evidence="4">
    <location>
        <begin position="1464"/>
        <end position="1498"/>
    </location>
</feature>
<keyword evidence="2" id="KW-0963">Cytoplasm</keyword>
<proteinExistence type="predicted"/>
<keyword evidence="8" id="KW-1185">Reference proteome</keyword>
<feature type="compositionally biased region" description="Low complexity" evidence="4">
    <location>
        <begin position="71"/>
        <end position="87"/>
    </location>
</feature>